<protein>
    <submittedName>
        <fullName evidence="8">Transcriptional regulator</fullName>
    </submittedName>
</protein>
<dbReference type="EMBL" id="JYIJ01000019">
    <property type="protein sequence ID" value="KWW97430.1"/>
    <property type="molecule type" value="Genomic_DNA"/>
</dbReference>
<dbReference type="InterPro" id="IPR000551">
    <property type="entry name" value="MerR-type_HTH_dom"/>
</dbReference>
<comment type="caution">
    <text evidence="9">The sequence shown here is derived from an EMBL/GenBank/DDBJ whole genome shotgun (WGS) entry which is preliminary data.</text>
</comment>
<dbReference type="GO" id="GO:0003677">
    <property type="term" value="F:DNA binding"/>
    <property type="evidence" value="ECO:0007669"/>
    <property type="project" value="UniProtKB-KW"/>
</dbReference>
<dbReference type="GO" id="GO:0003700">
    <property type="term" value="F:DNA-binding transcription factor activity"/>
    <property type="evidence" value="ECO:0007669"/>
    <property type="project" value="InterPro"/>
</dbReference>
<evidence type="ECO:0000256" key="3">
    <source>
        <dbReference type="ARBA" id="ARBA00023125"/>
    </source>
</evidence>
<evidence type="ECO:0000313" key="10">
    <source>
        <dbReference type="Proteomes" id="UP000070188"/>
    </source>
</evidence>
<dbReference type="InterPro" id="IPR009061">
    <property type="entry name" value="DNA-bd_dom_put_sf"/>
</dbReference>
<gene>
    <name evidence="8" type="ORF">LI90_308</name>
    <name evidence="7" type="ORF">TH66_17375</name>
    <name evidence="9" type="ORF">TR74_06780</name>
</gene>
<dbReference type="PROSITE" id="PS50937">
    <property type="entry name" value="HTH_MERR_2"/>
    <property type="match status" value="1"/>
</dbReference>
<dbReference type="EMBL" id="JYIK01000686">
    <property type="protein sequence ID" value="KWX09910.1"/>
    <property type="molecule type" value="Genomic_DNA"/>
</dbReference>
<feature type="domain" description="HTH merR-type" evidence="6">
    <location>
        <begin position="5"/>
        <end position="73"/>
    </location>
</feature>
<evidence type="ECO:0000256" key="5">
    <source>
        <dbReference type="SAM" id="Coils"/>
    </source>
</evidence>
<feature type="coiled-coil region" evidence="5">
    <location>
        <begin position="82"/>
        <end position="109"/>
    </location>
</feature>
<evidence type="ECO:0000256" key="4">
    <source>
        <dbReference type="ARBA" id="ARBA00023163"/>
    </source>
</evidence>
<dbReference type="SUPFAM" id="SSF46955">
    <property type="entry name" value="Putative DNA-binding domain"/>
    <property type="match status" value="1"/>
</dbReference>
<reference evidence="9 12" key="2">
    <citation type="submission" date="2015-02" db="EMBL/GenBank/DDBJ databases">
        <title>Physiological reanalysis, assessment of diazotrophy, and genome sequences of multiple isolates of Streptomyces thermoautotrophicus.</title>
        <authorList>
            <person name="MacKellar D.C."/>
            <person name="Lieber L."/>
            <person name="Norman J."/>
            <person name="Bolger A."/>
            <person name="Tobin C."/>
            <person name="Murray J.W."/>
            <person name="Prell J."/>
        </authorList>
    </citation>
    <scope>NUCLEOTIDE SEQUENCE [LARGE SCALE GENOMIC DNA]</scope>
    <source>
        <strain evidence="9 12">UBT1</strain>
    </source>
</reference>
<dbReference type="Gene3D" id="1.10.1660.10">
    <property type="match status" value="1"/>
</dbReference>
<evidence type="ECO:0000259" key="6">
    <source>
        <dbReference type="PROSITE" id="PS50937"/>
    </source>
</evidence>
<dbReference type="Proteomes" id="UP000070188">
    <property type="component" value="Unassembled WGS sequence"/>
</dbReference>
<organism evidence="9 11">
    <name type="scientific">Carbonactinospora thermoautotrophica</name>
    <dbReference type="NCBI Taxonomy" id="1469144"/>
    <lineage>
        <taxon>Bacteria</taxon>
        <taxon>Bacillati</taxon>
        <taxon>Actinomycetota</taxon>
        <taxon>Actinomycetes</taxon>
        <taxon>Kitasatosporales</taxon>
        <taxon>Carbonactinosporaceae</taxon>
        <taxon>Carbonactinospora</taxon>
    </lineage>
</organism>
<evidence type="ECO:0000313" key="11">
    <source>
        <dbReference type="Proteomes" id="UP000070598"/>
    </source>
</evidence>
<dbReference type="Proteomes" id="UP000070659">
    <property type="component" value="Unassembled WGS sequence"/>
</dbReference>
<dbReference type="PANTHER" id="PTHR30204:SF69">
    <property type="entry name" value="MERR-FAMILY TRANSCRIPTIONAL REGULATOR"/>
    <property type="match status" value="1"/>
</dbReference>
<keyword evidence="5" id="KW-0175">Coiled coil</keyword>
<reference evidence="10" key="4">
    <citation type="submission" date="2015-04" db="EMBL/GenBank/DDBJ databases">
        <title>Physiological reanalysis, assessment of diazotrophy, and genome sequences of multiple isolates of Streptomyces thermoautotrophicus.</title>
        <authorList>
            <person name="MacKellar D.C."/>
            <person name="Lieber L."/>
            <person name="Norman J."/>
            <person name="Bolger A."/>
            <person name="Tobin C."/>
            <person name="Murray J.W."/>
            <person name="Chang R."/>
            <person name="Ford T."/>
            <person name="Nguyen P.Q."/>
            <person name="Woodward J."/>
            <person name="Permingeat H."/>
            <person name="Joshi N.S."/>
            <person name="Silver P.A."/>
            <person name="Usadel B."/>
            <person name="Rutherford A.W."/>
            <person name="Friesen M."/>
            <person name="Prell J."/>
        </authorList>
    </citation>
    <scope>NUCLEOTIDE SEQUENCE [LARGE SCALE GENOMIC DNA]</scope>
    <source>
        <strain evidence="10">H1</strain>
    </source>
</reference>
<keyword evidence="1" id="KW-0678">Repressor</keyword>
<dbReference type="RefSeq" id="WP_066883519.1">
    <property type="nucleotide sequence ID" value="NZ_CP171739.1"/>
</dbReference>
<dbReference type="InterPro" id="IPR047057">
    <property type="entry name" value="MerR_fam"/>
</dbReference>
<reference evidence="8" key="3">
    <citation type="submission" date="2015-04" db="EMBL/GenBank/DDBJ databases">
        <title>Physiological reanalysis, assessment of diazotrophy, and genome sequences of multiple isolates of Streptomyces thermoautotrophicus.</title>
        <authorList>
            <person name="MacKellar D.C."/>
            <person name="Lieber L."/>
            <person name="Norman J."/>
            <person name="Bolger A."/>
            <person name="Tobin C."/>
            <person name="Murray J.W."/>
            <person name="Woodward J."/>
            <person name="Friesen M."/>
            <person name="Prell J."/>
        </authorList>
    </citation>
    <scope>NUCLEOTIDE SEQUENCE [LARGE SCALE GENOMIC DNA]</scope>
    <source>
        <strain evidence="8">H1</strain>
    </source>
</reference>
<dbReference type="PRINTS" id="PR00040">
    <property type="entry name" value="HTHMERR"/>
</dbReference>
<keyword evidence="10" id="KW-1185">Reference proteome</keyword>
<keyword evidence="3" id="KW-0238">DNA-binding</keyword>
<keyword evidence="2" id="KW-0805">Transcription regulation</keyword>
<dbReference type="Pfam" id="PF13411">
    <property type="entry name" value="MerR_1"/>
    <property type="match status" value="1"/>
</dbReference>
<dbReference type="PANTHER" id="PTHR30204">
    <property type="entry name" value="REDOX-CYCLING DRUG-SENSING TRANSCRIPTIONAL ACTIVATOR SOXR"/>
    <property type="match status" value="1"/>
</dbReference>
<evidence type="ECO:0000256" key="2">
    <source>
        <dbReference type="ARBA" id="ARBA00023015"/>
    </source>
</evidence>
<proteinExistence type="predicted"/>
<dbReference type="Proteomes" id="UP000070598">
    <property type="component" value="Unassembled WGS sequence"/>
</dbReference>
<dbReference type="AlphaFoldDB" id="A0A132NIF7"/>
<accession>A0A132NIF7</accession>
<reference evidence="11" key="1">
    <citation type="submission" date="2015-02" db="EMBL/GenBank/DDBJ databases">
        <title>Physiological reanalysis, assessment of diazotrophy, and genome sequences of multiple isolates of Streptomyces thermoautotrophicus.</title>
        <authorList>
            <person name="MacKellar D.C."/>
            <person name="Lieber L."/>
            <person name="Norman J."/>
            <person name="Bolger A."/>
            <person name="Tobin C."/>
            <person name="Murray J.W."/>
            <person name="Friesen M."/>
            <person name="Prell J."/>
        </authorList>
    </citation>
    <scope>NUCLEOTIDE SEQUENCE [LARGE SCALE GENOMIC DNA]</scope>
    <source>
        <strain evidence="11">UBT1</strain>
    </source>
</reference>
<evidence type="ECO:0000313" key="7">
    <source>
        <dbReference type="EMBL" id="KWW97430.1"/>
    </source>
</evidence>
<evidence type="ECO:0000313" key="8">
    <source>
        <dbReference type="EMBL" id="KWW98680.1"/>
    </source>
</evidence>
<dbReference type="SMART" id="SM00422">
    <property type="entry name" value="HTH_MERR"/>
    <property type="match status" value="1"/>
</dbReference>
<evidence type="ECO:0000313" key="9">
    <source>
        <dbReference type="EMBL" id="KWX09910.1"/>
    </source>
</evidence>
<dbReference type="EMBL" id="LAXD01000001">
    <property type="protein sequence ID" value="KWW98680.1"/>
    <property type="molecule type" value="Genomic_DNA"/>
</dbReference>
<evidence type="ECO:0000313" key="12">
    <source>
        <dbReference type="Proteomes" id="UP000070659"/>
    </source>
</evidence>
<evidence type="ECO:0000256" key="1">
    <source>
        <dbReference type="ARBA" id="ARBA00022491"/>
    </source>
</evidence>
<keyword evidence="4" id="KW-0804">Transcription</keyword>
<sequence>MSEELWSIGEVARRIGVRPSAIRYYEERGLLAPARRVGGKRRYGIAELRRLAFIRMLQSVGLRLDEIAVVLGGRDPRGRGWRDVVEERVAALEERIAEAERAKAFLSSALRCRADHPAVSCPYVRRILDERIAELND</sequence>
<dbReference type="STRING" id="1469144.LI90_308"/>
<name>A0A132NIF7_9ACTN</name>
<dbReference type="PATRIC" id="fig|1469144.10.peg.387"/>